<keyword evidence="7" id="KW-0625">Polysaccharide transport</keyword>
<sequence>MTRPVSHSTGVSSAAPRNARQLWVLWRYWMVREFKTRYAGSVLGFAWAFVQPVATLAIFYVLFGLVLAVRVPGLDVNNGYLLHLLAGLAVWLPFTDAIGRGVGSLAAYEDFLRKQPMPAEILPAVSVGGSLLVLGIGYALLIVLSVVQGVGPYASLAWLPVLVLAQIALTFGLTLLLSMAHFLWRDVGSMVAFALQLWFYLTPVVYPLSQVPEKFHNWFLFNPVACLVLMVQSTVLHMPVPPGTPVALAVWVLLLGGGGWWFFRSMKSALGEAL</sequence>
<evidence type="ECO:0000256" key="7">
    <source>
        <dbReference type="ARBA" id="ARBA00023047"/>
    </source>
</evidence>
<accession>A0ABV8DC03</accession>
<evidence type="ECO:0000256" key="4">
    <source>
        <dbReference type="ARBA" id="ARBA00022475"/>
    </source>
</evidence>
<feature type="transmembrane region" description="Helical" evidence="9">
    <location>
        <begin position="121"/>
        <end position="144"/>
    </location>
</feature>
<reference evidence="12" key="1">
    <citation type="journal article" date="2019" name="Int. J. Syst. Evol. Microbiol.">
        <title>The Global Catalogue of Microorganisms (GCM) 10K type strain sequencing project: providing services to taxonomists for standard genome sequencing and annotation.</title>
        <authorList>
            <consortium name="The Broad Institute Genomics Platform"/>
            <consortium name="The Broad Institute Genome Sequencing Center for Infectious Disease"/>
            <person name="Wu L."/>
            <person name="Ma J."/>
        </authorList>
    </citation>
    <scope>NUCLEOTIDE SEQUENCE [LARGE SCALE GENOMIC DNA]</scope>
    <source>
        <strain evidence="12">CCUG 2113</strain>
    </source>
</reference>
<protein>
    <recommendedName>
        <fullName evidence="9">Transport permease protein</fullName>
    </recommendedName>
</protein>
<dbReference type="RefSeq" id="WP_055396791.1">
    <property type="nucleotide sequence ID" value="NZ_JAMXAX010000016.1"/>
</dbReference>
<keyword evidence="6 9" id="KW-1133">Transmembrane helix</keyword>
<keyword evidence="3 9" id="KW-0813">Transport</keyword>
<feature type="domain" description="ABC transmembrane type-2" evidence="10">
    <location>
        <begin position="43"/>
        <end position="266"/>
    </location>
</feature>
<dbReference type="Pfam" id="PF01061">
    <property type="entry name" value="ABC2_membrane"/>
    <property type="match status" value="1"/>
</dbReference>
<evidence type="ECO:0000256" key="9">
    <source>
        <dbReference type="RuleBase" id="RU361157"/>
    </source>
</evidence>
<keyword evidence="8 9" id="KW-0472">Membrane</keyword>
<feature type="transmembrane region" description="Helical" evidence="9">
    <location>
        <begin position="246"/>
        <end position="263"/>
    </location>
</feature>
<keyword evidence="4 9" id="KW-1003">Cell membrane</keyword>
<organism evidence="11 12">
    <name type="scientific">Acidovorax facilis</name>
    <dbReference type="NCBI Taxonomy" id="12917"/>
    <lineage>
        <taxon>Bacteria</taxon>
        <taxon>Pseudomonadati</taxon>
        <taxon>Pseudomonadota</taxon>
        <taxon>Betaproteobacteria</taxon>
        <taxon>Burkholderiales</taxon>
        <taxon>Comamonadaceae</taxon>
        <taxon>Acidovorax</taxon>
    </lineage>
</organism>
<proteinExistence type="inferred from homology"/>
<feature type="transmembrane region" description="Helical" evidence="9">
    <location>
        <begin position="156"/>
        <end position="184"/>
    </location>
</feature>
<evidence type="ECO:0000256" key="3">
    <source>
        <dbReference type="ARBA" id="ARBA00022448"/>
    </source>
</evidence>
<dbReference type="InterPro" id="IPR013525">
    <property type="entry name" value="ABC2_TM"/>
</dbReference>
<comment type="caution">
    <text evidence="11">The sequence shown here is derived from an EMBL/GenBank/DDBJ whole genome shotgun (WGS) entry which is preliminary data.</text>
</comment>
<evidence type="ECO:0000256" key="8">
    <source>
        <dbReference type="ARBA" id="ARBA00023136"/>
    </source>
</evidence>
<keyword evidence="5 9" id="KW-0812">Transmembrane</keyword>
<evidence type="ECO:0000256" key="2">
    <source>
        <dbReference type="ARBA" id="ARBA00007783"/>
    </source>
</evidence>
<comment type="similarity">
    <text evidence="2 9">Belongs to the ABC-2 integral membrane protein family.</text>
</comment>
<evidence type="ECO:0000256" key="5">
    <source>
        <dbReference type="ARBA" id="ARBA00022692"/>
    </source>
</evidence>
<keyword evidence="12" id="KW-1185">Reference proteome</keyword>
<dbReference type="InterPro" id="IPR047817">
    <property type="entry name" value="ABC2_TM_bact-type"/>
</dbReference>
<evidence type="ECO:0000313" key="12">
    <source>
        <dbReference type="Proteomes" id="UP001595693"/>
    </source>
</evidence>
<feature type="transmembrane region" description="Helical" evidence="9">
    <location>
        <begin position="190"/>
        <end position="208"/>
    </location>
</feature>
<evidence type="ECO:0000313" key="11">
    <source>
        <dbReference type="EMBL" id="MFC3936041.1"/>
    </source>
</evidence>
<gene>
    <name evidence="11" type="ORF">ACFOW3_15625</name>
</gene>
<dbReference type="EMBL" id="JBHSAJ010000048">
    <property type="protein sequence ID" value="MFC3936041.1"/>
    <property type="molecule type" value="Genomic_DNA"/>
</dbReference>
<evidence type="ECO:0000256" key="6">
    <source>
        <dbReference type="ARBA" id="ARBA00022989"/>
    </source>
</evidence>
<feature type="transmembrane region" description="Helical" evidence="9">
    <location>
        <begin position="45"/>
        <end position="68"/>
    </location>
</feature>
<evidence type="ECO:0000259" key="10">
    <source>
        <dbReference type="PROSITE" id="PS51012"/>
    </source>
</evidence>
<comment type="subcellular location">
    <subcellularLocation>
        <location evidence="9">Cell inner membrane</location>
        <topology evidence="9">Multi-pass membrane protein</topology>
    </subcellularLocation>
    <subcellularLocation>
        <location evidence="1">Cell membrane</location>
        <topology evidence="1">Multi-pass membrane protein</topology>
    </subcellularLocation>
</comment>
<feature type="transmembrane region" description="Helical" evidence="9">
    <location>
        <begin position="220"/>
        <end position="240"/>
    </location>
</feature>
<name>A0ABV8DC03_9BURK</name>
<feature type="transmembrane region" description="Helical" evidence="9">
    <location>
        <begin position="80"/>
        <end position="101"/>
    </location>
</feature>
<evidence type="ECO:0000256" key="1">
    <source>
        <dbReference type="ARBA" id="ARBA00004651"/>
    </source>
</evidence>
<dbReference type="PANTHER" id="PTHR30413">
    <property type="entry name" value="INNER MEMBRANE TRANSPORT PERMEASE"/>
    <property type="match status" value="1"/>
</dbReference>
<keyword evidence="7" id="KW-0762">Sugar transport</keyword>
<dbReference type="PANTHER" id="PTHR30413:SF10">
    <property type="entry name" value="CAPSULE POLYSACCHARIDE EXPORT INNER-MEMBRANE PROTEIN CTRC"/>
    <property type="match status" value="1"/>
</dbReference>
<dbReference type="Proteomes" id="UP001595693">
    <property type="component" value="Unassembled WGS sequence"/>
</dbReference>
<dbReference type="PROSITE" id="PS51012">
    <property type="entry name" value="ABC_TM2"/>
    <property type="match status" value="1"/>
</dbReference>